<keyword evidence="1" id="KW-0472">Membrane</keyword>
<gene>
    <name evidence="2" type="ORF">ARALYDRAFT_348779</name>
</gene>
<sequence length="206" mass="22573">MTLKVQIPKKVKNPNRHKRSQTAAAQQNQFFSRPLRWPALFAAAVRGAFSLLLMLLVVSAIRLAHGYLWRGASLDKNCGSSRRGCLALSVASFSSESCCWVSEICGSGGCSVHRRMGEILGSWWILSFGGSRINGRGLVSSLVGFVMVCEALFDGDGYVRGFEIGSLFYLSFESSCWLVVAVFSWFVLGVSHLDGILLLSHLLAYL</sequence>
<name>D7LVM5_ARALL</name>
<keyword evidence="1" id="KW-0812">Transmembrane</keyword>
<dbReference type="Gramene" id="fgenesh1_pg.C_scaffold_5002171">
    <property type="protein sequence ID" value="fgenesh1_pg.C_scaffold_5002171"/>
    <property type="gene ID" value="fgenesh1_pg.C_scaffold_5002171"/>
</dbReference>
<organism evidence="3">
    <name type="scientific">Arabidopsis lyrata subsp. lyrata</name>
    <name type="common">Lyre-leaved rock-cress</name>
    <dbReference type="NCBI Taxonomy" id="81972"/>
    <lineage>
        <taxon>Eukaryota</taxon>
        <taxon>Viridiplantae</taxon>
        <taxon>Streptophyta</taxon>
        <taxon>Embryophyta</taxon>
        <taxon>Tracheophyta</taxon>
        <taxon>Spermatophyta</taxon>
        <taxon>Magnoliopsida</taxon>
        <taxon>eudicotyledons</taxon>
        <taxon>Gunneridae</taxon>
        <taxon>Pentapetalae</taxon>
        <taxon>rosids</taxon>
        <taxon>malvids</taxon>
        <taxon>Brassicales</taxon>
        <taxon>Brassicaceae</taxon>
        <taxon>Camelineae</taxon>
        <taxon>Arabidopsis</taxon>
    </lineage>
</organism>
<dbReference type="Proteomes" id="UP000008694">
    <property type="component" value="Unassembled WGS sequence"/>
</dbReference>
<feature type="transmembrane region" description="Helical" evidence="1">
    <location>
        <begin position="167"/>
        <end position="188"/>
    </location>
</feature>
<feature type="transmembrane region" description="Helical" evidence="1">
    <location>
        <begin position="39"/>
        <end position="61"/>
    </location>
</feature>
<keyword evidence="1" id="KW-1133">Transmembrane helix</keyword>
<proteinExistence type="predicted"/>
<dbReference type="HOGENOM" id="CLU_1333560_0_0_1"/>
<dbReference type="AlphaFoldDB" id="D7LVM5"/>
<protein>
    <submittedName>
        <fullName evidence="2">Predicted protein</fullName>
    </submittedName>
</protein>
<reference evidence="3" key="1">
    <citation type="journal article" date="2011" name="Nat. Genet.">
        <title>The Arabidopsis lyrata genome sequence and the basis of rapid genome size change.</title>
        <authorList>
            <person name="Hu T.T."/>
            <person name="Pattyn P."/>
            <person name="Bakker E.G."/>
            <person name="Cao J."/>
            <person name="Cheng J.-F."/>
            <person name="Clark R.M."/>
            <person name="Fahlgren N."/>
            <person name="Fawcett J.A."/>
            <person name="Grimwood J."/>
            <person name="Gundlach H."/>
            <person name="Haberer G."/>
            <person name="Hollister J.D."/>
            <person name="Ossowski S."/>
            <person name="Ottilar R.P."/>
            <person name="Salamov A.A."/>
            <person name="Schneeberger K."/>
            <person name="Spannagl M."/>
            <person name="Wang X."/>
            <person name="Yang L."/>
            <person name="Nasrallah M.E."/>
            <person name="Bergelson J."/>
            <person name="Carrington J.C."/>
            <person name="Gaut B.S."/>
            <person name="Schmutz J."/>
            <person name="Mayer K.F.X."/>
            <person name="Van de Peer Y."/>
            <person name="Grigoriev I.V."/>
            <person name="Nordborg M."/>
            <person name="Weigel D."/>
            <person name="Guo Y.-L."/>
        </authorList>
    </citation>
    <scope>NUCLEOTIDE SEQUENCE [LARGE SCALE GENOMIC DNA]</scope>
    <source>
        <strain evidence="3">cv. MN47</strain>
    </source>
</reference>
<accession>D7LVM5</accession>
<keyword evidence="3" id="KW-1185">Reference proteome</keyword>
<evidence type="ECO:0000313" key="2">
    <source>
        <dbReference type="EMBL" id="EFH54385.1"/>
    </source>
</evidence>
<dbReference type="EMBL" id="GL348717">
    <property type="protein sequence ID" value="EFH54385.1"/>
    <property type="molecule type" value="Genomic_DNA"/>
</dbReference>
<evidence type="ECO:0000256" key="1">
    <source>
        <dbReference type="SAM" id="Phobius"/>
    </source>
</evidence>
<evidence type="ECO:0000313" key="3">
    <source>
        <dbReference type="Proteomes" id="UP000008694"/>
    </source>
</evidence>